<comment type="cofactor">
    <cofactor evidence="1">
        <name>FMN</name>
        <dbReference type="ChEBI" id="CHEBI:58210"/>
    </cofactor>
</comment>
<dbReference type="Pfam" id="PF04082">
    <property type="entry name" value="Fungal_trans"/>
    <property type="match status" value="1"/>
</dbReference>
<feature type="compositionally biased region" description="Polar residues" evidence="11">
    <location>
        <begin position="403"/>
        <end position="423"/>
    </location>
</feature>
<dbReference type="GO" id="GO:0003677">
    <property type="term" value="F:DNA binding"/>
    <property type="evidence" value="ECO:0007669"/>
    <property type="project" value="InterPro"/>
</dbReference>
<protein>
    <recommendedName>
        <fullName evidence="17">Major facilitator superfamily (MFS) profile domain-containing protein</fullName>
    </recommendedName>
</protein>
<dbReference type="PROSITE" id="PS00028">
    <property type="entry name" value="ZINC_FINGER_C2H2_1"/>
    <property type="match status" value="2"/>
</dbReference>
<feature type="transmembrane region" description="Helical" evidence="12">
    <location>
        <begin position="1514"/>
        <end position="1537"/>
    </location>
</feature>
<comment type="subcellular location">
    <subcellularLocation>
        <location evidence="2">Membrane</location>
        <topology evidence="2">Multi-pass membrane protein</topology>
    </subcellularLocation>
</comment>
<keyword evidence="5 12" id="KW-0812">Transmembrane</keyword>
<dbReference type="InterPro" id="IPR011701">
    <property type="entry name" value="MFS"/>
</dbReference>
<evidence type="ECO:0000259" key="14">
    <source>
        <dbReference type="PROSITE" id="PS50850"/>
    </source>
</evidence>
<dbReference type="EMBL" id="NCSJ02000061">
    <property type="protein sequence ID" value="RFU32121.1"/>
    <property type="molecule type" value="Genomic_DNA"/>
</dbReference>
<evidence type="ECO:0000256" key="4">
    <source>
        <dbReference type="ARBA" id="ARBA00022448"/>
    </source>
</evidence>
<evidence type="ECO:0000256" key="5">
    <source>
        <dbReference type="ARBA" id="ARBA00022692"/>
    </source>
</evidence>
<dbReference type="GO" id="GO:0022857">
    <property type="term" value="F:transmembrane transporter activity"/>
    <property type="evidence" value="ECO:0007669"/>
    <property type="project" value="InterPro"/>
</dbReference>
<feature type="transmembrane region" description="Helical" evidence="12">
    <location>
        <begin position="1639"/>
        <end position="1660"/>
    </location>
</feature>
<keyword evidence="10" id="KW-0862">Zinc</keyword>
<dbReference type="Gene3D" id="3.30.160.60">
    <property type="entry name" value="Classic Zinc Finger"/>
    <property type="match status" value="1"/>
</dbReference>
<feature type="transmembrane region" description="Helical" evidence="12">
    <location>
        <begin position="1666"/>
        <end position="1688"/>
    </location>
</feature>
<feature type="region of interest" description="Disordered" evidence="11">
    <location>
        <begin position="734"/>
        <end position="759"/>
    </location>
</feature>
<comment type="similarity">
    <text evidence="3">Belongs to the NADH:flavin oxidoreductase/NADH oxidase family.</text>
</comment>
<dbReference type="GO" id="GO:0005829">
    <property type="term" value="C:cytosol"/>
    <property type="evidence" value="ECO:0007669"/>
    <property type="project" value="UniProtKB-ARBA"/>
</dbReference>
<keyword evidence="10" id="KW-0863">Zinc-finger</keyword>
<dbReference type="OrthoDB" id="1405595at2759"/>
<dbReference type="InterPro" id="IPR007219">
    <property type="entry name" value="XnlR_reg_dom"/>
</dbReference>
<feature type="region of interest" description="Disordered" evidence="11">
    <location>
        <begin position="403"/>
        <end position="425"/>
    </location>
</feature>
<dbReference type="SMART" id="SM00355">
    <property type="entry name" value="ZnF_C2H2"/>
    <property type="match status" value="2"/>
</dbReference>
<dbReference type="CDD" id="cd12148">
    <property type="entry name" value="fungal_TF_MHR"/>
    <property type="match status" value="1"/>
</dbReference>
<feature type="domain" description="C2H2-type" evidence="13">
    <location>
        <begin position="428"/>
        <end position="457"/>
    </location>
</feature>
<evidence type="ECO:0000256" key="11">
    <source>
        <dbReference type="SAM" id="MobiDB-lite"/>
    </source>
</evidence>
<dbReference type="CDD" id="cd02933">
    <property type="entry name" value="OYE_like_FMN"/>
    <property type="match status" value="1"/>
</dbReference>
<feature type="domain" description="Major facilitator superfamily (MFS) profile" evidence="14">
    <location>
        <begin position="1357"/>
        <end position="1755"/>
    </location>
</feature>
<dbReference type="GO" id="GO:0010181">
    <property type="term" value="F:FMN binding"/>
    <property type="evidence" value="ECO:0007669"/>
    <property type="project" value="InterPro"/>
</dbReference>
<dbReference type="InterPro" id="IPR036259">
    <property type="entry name" value="MFS_trans_sf"/>
</dbReference>
<evidence type="ECO:0000256" key="12">
    <source>
        <dbReference type="SAM" id="Phobius"/>
    </source>
</evidence>
<dbReference type="SUPFAM" id="SSF103473">
    <property type="entry name" value="MFS general substrate transporter"/>
    <property type="match status" value="1"/>
</dbReference>
<dbReference type="InterPro" id="IPR036236">
    <property type="entry name" value="Znf_C2H2_sf"/>
</dbReference>
<dbReference type="PROSITE" id="PS50157">
    <property type="entry name" value="ZINC_FINGER_C2H2_2"/>
    <property type="match status" value="1"/>
</dbReference>
<feature type="transmembrane region" description="Helical" evidence="12">
    <location>
        <begin position="1479"/>
        <end position="1502"/>
    </location>
</feature>
<feature type="transmembrane region" description="Helical" evidence="12">
    <location>
        <begin position="1611"/>
        <end position="1627"/>
    </location>
</feature>
<evidence type="ECO:0000256" key="6">
    <source>
        <dbReference type="ARBA" id="ARBA00022989"/>
    </source>
</evidence>
<feature type="transmembrane region" description="Helical" evidence="12">
    <location>
        <begin position="1700"/>
        <end position="1721"/>
    </location>
</feature>
<proteinExistence type="inferred from homology"/>
<dbReference type="Gene3D" id="3.20.20.70">
    <property type="entry name" value="Aldolase class I"/>
    <property type="match status" value="1"/>
</dbReference>
<keyword evidence="16" id="KW-1185">Reference proteome</keyword>
<comment type="caution">
    <text evidence="15">The sequence shown here is derived from an EMBL/GenBank/DDBJ whole genome shotgun (WGS) entry which is preliminary data.</text>
</comment>
<dbReference type="SUPFAM" id="SSF51395">
    <property type="entry name" value="FMN-linked oxidoreductases"/>
    <property type="match status" value="1"/>
</dbReference>
<dbReference type="InterPro" id="IPR013087">
    <property type="entry name" value="Znf_C2H2_type"/>
</dbReference>
<sequence>MPSRISPSGFKELSDTALFKPLKLGAIQLGHRVVMAPLTRMRAPEEAPGVYVPGDLNVEYYSQRASKGGFQLTEACPISRLACGYNGVPGIFTPSQIAGWKRVTDGVHAKGGFIYCQLWHVGRATVPALLDGNQPLSSTNVPLEGNCANGDSYAANPPRVMTVEEIQDTLKEYAAATKRAMEAGFDGVEIHGGNGYLLDQFLHDNVNTRTDEYGGSVEKRCRFPLEVIKVVTEAVGPERVGIRLSPYNYFQDTRDSNPIANWSYLCEQIATLSKENRLAYVHMVEPRFDEVLDEQAKIDALAKETKTEQKAQSLVPFRQILKKGDVLFISAGNFNRDNAVPKLESGDADAVVFGRWFIANPDLPTRLAEGLPLNAYDRSSFYGANPPNLTICYANVMANSQGQSQDEHANSTVSSTAQPSSKGNSKKYACTFQGCNKSFTRSDHLQRHSLNHAPGKSTCPRCSVHFNRPDLLERHMARHKQKDDEAGGYGLGIVETRKRMWRDAEGNIVTKRPTLPNNNHPEPQQQDNITSSYEMQQNPVPLSPPRSMISSDSNGPSQPQMTNLVTMPEQQWNSDPLPSFRNDAPDMCDFLANSTWGSQASQSTIVMSNTPYDDMFNPDTASSFNMPFTTMNNYNWLFDVNGLPQDMHIPVSAQQMQNRAYKPLSSPRLYTPNINGNFNNNQYRAPLTQEMLFNSGLTVPIQNGAFLEQQTGQMQMTSEGQGQIANMSMLGTSITSSSQALSPEDDPSPGNFSGQYCPTTISQTSASEYQPSVRQQSVSNRTEPASALDPLWTFGSSLCTKRLPTVDDASRNRILDLIEQAAPKTPEGSQITRDHPLLSLSAMQNHCDLFFCRFNVTYPLLHQATFDPSQVKPLLLLSVLLLGATYGDKAGHRLAVCIHDILRAQIFQSAGFKAQPDLWMLQTILLVECFGKSRAGQAQHDMAHLFHGLLINLIRRSDCQTVQMPNFEDEMGELESNWRQFVDVEQRKRLALLCFLWDTQHAVLFSQSLCMSAFELRISLPVNPTTWEAESAEEWYKHYKKETETSFLSALKFHVNPGSASLPPQLNAISRLLILHGLMSISWDMKRRDQTSLGFVGPNAQERQTRLAQSYDAWKADFDTYCMSMTLVLKDNAALKSEFTRFSTASIAIYHAAHIILNVEILDLQIYAGARHIIGRPVTRVDHERSRRILKQWAKPGGSPAAVKASWHAAHLLRDGIMSLDNWDVNDVFHYPWCLYLATLTLWCFHFAGSDKNDSINSENGATDIIQQHDHSSWDAQAEMNALVSGMTSVTPEGSGAPLDFSLSVANMSIESAEVTDAKMAPVAVSDDGSKIEEGQVFNGIDKKAEQSFVRKLDFYLLPFLSLMYFFNSVDRSNLGNTETDGLDIDLHFTGNEYSLLILLFYVPFGLCDLPLNLLTKLWSGKVMLPTLMILWGSLALLQCAAKNFAGILVIRILLGACEAGFFAGVVFYMTLFYTRGELAFRIAIFFGSALLAAAFSGLISYGVFQIHHPSVKGWMWLFIIEGGMTVITAVIAYFWLPGTPENAWFLTGDEKKAARARSLRDGSGKVGSEFNLKQAFATWNNRRFAVWCVVAFTYPVAFATTSNFLPQTNLWTVAPNAVGFVILLAVSKSSDYFRERTYHIIFSLLLSLLGMIVLASIDVLKHKGVAYFACFLMASGSYIPSVLVHSWHNNNNLEENSRAATTGFLVGLGNLGGILSAATFRVEYAPAYKPTLIATSCCNAVCIVFTLALGLWMKNENRRRNKEQGVVLKAEDVDTKFLGRWREKP</sequence>
<dbReference type="InterPro" id="IPR001155">
    <property type="entry name" value="OxRdtase_FMN_N"/>
</dbReference>
<dbReference type="Gene3D" id="1.20.1250.20">
    <property type="entry name" value="MFS general substrate transporter like domains"/>
    <property type="match status" value="1"/>
</dbReference>
<dbReference type="FunFam" id="3.20.20.70:FF:000059">
    <property type="entry name" value="N-ethylmaleimide reductase, FMN-linked"/>
    <property type="match status" value="1"/>
</dbReference>
<keyword evidence="4" id="KW-0813">Transport</keyword>
<gene>
    <name evidence="15" type="ORF">B7463_g4201</name>
</gene>
<feature type="region of interest" description="Disordered" evidence="11">
    <location>
        <begin position="535"/>
        <end position="561"/>
    </location>
</feature>
<evidence type="ECO:0000256" key="9">
    <source>
        <dbReference type="ARBA" id="ARBA00023242"/>
    </source>
</evidence>
<keyword evidence="9" id="KW-0539">Nucleus</keyword>
<keyword evidence="10" id="KW-0479">Metal-binding</keyword>
<feature type="transmembrane region" description="Helical" evidence="12">
    <location>
        <begin position="1394"/>
        <end position="1416"/>
    </location>
</feature>
<evidence type="ECO:0000256" key="3">
    <source>
        <dbReference type="ARBA" id="ARBA00005979"/>
    </source>
</evidence>
<evidence type="ECO:0000256" key="7">
    <source>
        <dbReference type="ARBA" id="ARBA00023002"/>
    </source>
</evidence>
<accession>A0A3E2HGD7</accession>
<dbReference type="Proteomes" id="UP000258309">
    <property type="component" value="Unassembled WGS sequence"/>
</dbReference>
<keyword evidence="6 12" id="KW-1133">Transmembrane helix</keyword>
<keyword evidence="7" id="KW-0560">Oxidoreductase</keyword>
<reference evidence="15 16" key="1">
    <citation type="submission" date="2018-05" db="EMBL/GenBank/DDBJ databases">
        <title>Draft genome sequence of Scytalidium lignicola DSM 105466, a ubiquitous saprotrophic fungus.</title>
        <authorList>
            <person name="Buettner E."/>
            <person name="Gebauer A.M."/>
            <person name="Hofrichter M."/>
            <person name="Liers C."/>
            <person name="Kellner H."/>
        </authorList>
    </citation>
    <scope>NUCLEOTIDE SEQUENCE [LARGE SCALE GENOMIC DNA]</scope>
    <source>
        <strain evidence="15 16">DSM 105466</strain>
    </source>
</reference>
<feature type="non-terminal residue" evidence="15">
    <location>
        <position position="1786"/>
    </location>
</feature>
<dbReference type="FunFam" id="1.20.1250.20:FF:000013">
    <property type="entry name" value="MFS general substrate transporter"/>
    <property type="match status" value="1"/>
</dbReference>
<feature type="compositionally biased region" description="Polar residues" evidence="11">
    <location>
        <begin position="548"/>
        <end position="561"/>
    </location>
</feature>
<feature type="transmembrane region" description="Helical" evidence="12">
    <location>
        <begin position="1448"/>
        <end position="1472"/>
    </location>
</feature>
<dbReference type="Pfam" id="PF00096">
    <property type="entry name" value="zf-C2H2"/>
    <property type="match status" value="2"/>
</dbReference>
<dbReference type="FunFam" id="1.20.1250.20:FF:000188">
    <property type="entry name" value="MFS general substrate transporter"/>
    <property type="match status" value="1"/>
</dbReference>
<evidence type="ECO:0000256" key="1">
    <source>
        <dbReference type="ARBA" id="ARBA00001917"/>
    </source>
</evidence>
<evidence type="ECO:0000313" key="16">
    <source>
        <dbReference type="Proteomes" id="UP000258309"/>
    </source>
</evidence>
<dbReference type="PANTHER" id="PTHR43791:SF9">
    <property type="entry name" value="MAJOR FACILITATOR-TYPE TRANSPORTER HXNP"/>
    <property type="match status" value="1"/>
</dbReference>
<feature type="non-terminal residue" evidence="15">
    <location>
        <position position="1"/>
    </location>
</feature>
<dbReference type="GO" id="GO:0008270">
    <property type="term" value="F:zinc ion binding"/>
    <property type="evidence" value="ECO:0007669"/>
    <property type="project" value="UniProtKB-KW"/>
</dbReference>
<dbReference type="GO" id="GO:0016628">
    <property type="term" value="F:oxidoreductase activity, acting on the CH-CH group of donors, NAD or NADP as acceptor"/>
    <property type="evidence" value="ECO:0007669"/>
    <property type="project" value="UniProtKB-ARBA"/>
</dbReference>
<dbReference type="GO" id="GO:0016020">
    <property type="term" value="C:membrane"/>
    <property type="evidence" value="ECO:0007669"/>
    <property type="project" value="UniProtKB-SubCell"/>
</dbReference>
<feature type="transmembrane region" description="Helical" evidence="12">
    <location>
        <begin position="1423"/>
        <end position="1442"/>
    </location>
</feature>
<feature type="compositionally biased region" description="Polar residues" evidence="11">
    <location>
        <begin position="750"/>
        <end position="759"/>
    </location>
</feature>
<dbReference type="PANTHER" id="PTHR43791">
    <property type="entry name" value="PERMEASE-RELATED"/>
    <property type="match status" value="1"/>
</dbReference>
<evidence type="ECO:0008006" key="17">
    <source>
        <dbReference type="Google" id="ProtNLM"/>
    </source>
</evidence>
<name>A0A3E2HGD7_SCYLI</name>
<dbReference type="InterPro" id="IPR013785">
    <property type="entry name" value="Aldolase_TIM"/>
</dbReference>
<evidence type="ECO:0000259" key="13">
    <source>
        <dbReference type="PROSITE" id="PS50157"/>
    </source>
</evidence>
<dbReference type="InterPro" id="IPR020846">
    <property type="entry name" value="MFS_dom"/>
</dbReference>
<feature type="transmembrane region" description="Helical" evidence="12">
    <location>
        <begin position="1585"/>
        <end position="1605"/>
    </location>
</feature>
<evidence type="ECO:0000313" key="15">
    <source>
        <dbReference type="EMBL" id="RFU32121.1"/>
    </source>
</evidence>
<dbReference type="Pfam" id="PF07690">
    <property type="entry name" value="MFS_1"/>
    <property type="match status" value="1"/>
</dbReference>
<evidence type="ECO:0000256" key="8">
    <source>
        <dbReference type="ARBA" id="ARBA00023136"/>
    </source>
</evidence>
<dbReference type="PROSITE" id="PS50850">
    <property type="entry name" value="MFS"/>
    <property type="match status" value="1"/>
</dbReference>
<keyword evidence="8 12" id="KW-0472">Membrane</keyword>
<dbReference type="Pfam" id="PF00724">
    <property type="entry name" value="Oxidored_FMN"/>
    <property type="match status" value="1"/>
</dbReference>
<dbReference type="GO" id="GO:0006351">
    <property type="term" value="P:DNA-templated transcription"/>
    <property type="evidence" value="ECO:0007669"/>
    <property type="project" value="InterPro"/>
</dbReference>
<evidence type="ECO:0000256" key="2">
    <source>
        <dbReference type="ARBA" id="ARBA00004141"/>
    </source>
</evidence>
<dbReference type="SUPFAM" id="SSF57667">
    <property type="entry name" value="beta-beta-alpha zinc fingers"/>
    <property type="match status" value="1"/>
</dbReference>
<organism evidence="15 16">
    <name type="scientific">Scytalidium lignicola</name>
    <name type="common">Hyphomycete</name>
    <dbReference type="NCBI Taxonomy" id="5539"/>
    <lineage>
        <taxon>Eukaryota</taxon>
        <taxon>Fungi</taxon>
        <taxon>Dikarya</taxon>
        <taxon>Ascomycota</taxon>
        <taxon>Pezizomycotina</taxon>
        <taxon>Leotiomycetes</taxon>
        <taxon>Leotiomycetes incertae sedis</taxon>
        <taxon>Scytalidium</taxon>
    </lineage>
</organism>
<evidence type="ECO:0000256" key="10">
    <source>
        <dbReference type="PROSITE-ProRule" id="PRU00042"/>
    </source>
</evidence>
<feature type="transmembrane region" description="Helical" evidence="12">
    <location>
        <begin position="1733"/>
        <end position="1753"/>
    </location>
</feature>